<comment type="caution">
    <text evidence="4">The sequence shown here is derived from an EMBL/GenBank/DDBJ whole genome shotgun (WGS) entry which is preliminary data.</text>
</comment>
<feature type="domain" description="Amine oxidase" evidence="3">
    <location>
        <begin position="109"/>
        <end position="218"/>
    </location>
</feature>
<dbReference type="InterPro" id="IPR036188">
    <property type="entry name" value="FAD/NAD-bd_sf"/>
</dbReference>
<evidence type="ECO:0000313" key="4">
    <source>
        <dbReference type="EMBL" id="KAJ8542294.1"/>
    </source>
</evidence>
<dbReference type="AlphaFoldDB" id="A0A9Q1LRW8"/>
<dbReference type="Pfam" id="PF01593">
    <property type="entry name" value="Amino_oxidase"/>
    <property type="match status" value="1"/>
</dbReference>
<sequence length="258" mass="28727">MKKRRGRPRNTSSLYQQNSSEKFEFCKQKPNSNVVDSSKSRRRGVSDEIIFINKESTSEALIALSAGFPDYLVSYGDINFGVASLIKDRIPVEPSKGRVIIIGAGLARLAAARQLMSFGFKVTVLEGRKRAGGRVYTKKMEGRNKVAEADLGGSVLTGTLGNPLGLLARQLSYTLHKVRDECPLYRADGKPVDKDLDQKVESAYNILLDKASKSGKRFLRKFLLEHRSITTTRIFTSEEVKIPYHKPVEVPNSYSPEA</sequence>
<organism evidence="4 5">
    <name type="scientific">Anisodus acutangulus</name>
    <dbReference type="NCBI Taxonomy" id="402998"/>
    <lineage>
        <taxon>Eukaryota</taxon>
        <taxon>Viridiplantae</taxon>
        <taxon>Streptophyta</taxon>
        <taxon>Embryophyta</taxon>
        <taxon>Tracheophyta</taxon>
        <taxon>Spermatophyta</taxon>
        <taxon>Magnoliopsida</taxon>
        <taxon>eudicotyledons</taxon>
        <taxon>Gunneridae</taxon>
        <taxon>Pentapetalae</taxon>
        <taxon>asterids</taxon>
        <taxon>lamiids</taxon>
        <taxon>Solanales</taxon>
        <taxon>Solanaceae</taxon>
        <taxon>Solanoideae</taxon>
        <taxon>Hyoscyameae</taxon>
        <taxon>Anisodus</taxon>
    </lineage>
</organism>
<dbReference type="Proteomes" id="UP001152561">
    <property type="component" value="Unassembled WGS sequence"/>
</dbReference>
<dbReference type="PANTHER" id="PTHR10742">
    <property type="entry name" value="FLAVIN MONOAMINE OXIDASE"/>
    <property type="match status" value="1"/>
</dbReference>
<name>A0A9Q1LRW8_9SOLA</name>
<dbReference type="PANTHER" id="PTHR10742:SF260">
    <property type="entry name" value="PROTEIN FLOWERING LOCUS D"/>
    <property type="match status" value="1"/>
</dbReference>
<evidence type="ECO:0000256" key="1">
    <source>
        <dbReference type="ARBA" id="ARBA00005995"/>
    </source>
</evidence>
<feature type="compositionally biased region" description="Polar residues" evidence="2">
    <location>
        <begin position="9"/>
        <end position="20"/>
    </location>
</feature>
<feature type="region of interest" description="Disordered" evidence="2">
    <location>
        <begin position="1"/>
        <end position="21"/>
    </location>
</feature>
<gene>
    <name evidence="4" type="ORF">K7X08_017160</name>
</gene>
<evidence type="ECO:0000313" key="5">
    <source>
        <dbReference type="Proteomes" id="UP001152561"/>
    </source>
</evidence>
<dbReference type="GO" id="GO:0016491">
    <property type="term" value="F:oxidoreductase activity"/>
    <property type="evidence" value="ECO:0007669"/>
    <property type="project" value="InterPro"/>
</dbReference>
<evidence type="ECO:0000259" key="3">
    <source>
        <dbReference type="Pfam" id="PF01593"/>
    </source>
</evidence>
<dbReference type="OrthoDB" id="9082876at2759"/>
<dbReference type="EMBL" id="JAJAGQ010000015">
    <property type="protein sequence ID" value="KAJ8542294.1"/>
    <property type="molecule type" value="Genomic_DNA"/>
</dbReference>
<dbReference type="Gene3D" id="3.50.50.60">
    <property type="entry name" value="FAD/NAD(P)-binding domain"/>
    <property type="match status" value="1"/>
</dbReference>
<accession>A0A9Q1LRW8</accession>
<comment type="similarity">
    <text evidence="1">Belongs to the flavin monoamine oxidase family.</text>
</comment>
<reference evidence="5" key="1">
    <citation type="journal article" date="2023" name="Proc. Natl. Acad. Sci. U.S.A.">
        <title>Genomic and structural basis for evolution of tropane alkaloid biosynthesis.</title>
        <authorList>
            <person name="Wanga Y.-J."/>
            <person name="Taina T."/>
            <person name="Yua J.-Y."/>
            <person name="Lia J."/>
            <person name="Xua B."/>
            <person name="Chenc J."/>
            <person name="D'Auriad J.C."/>
            <person name="Huanga J.-P."/>
            <person name="Huanga S.-X."/>
        </authorList>
    </citation>
    <scope>NUCLEOTIDE SEQUENCE [LARGE SCALE GENOMIC DNA]</scope>
    <source>
        <strain evidence="5">cv. KIB-2019</strain>
    </source>
</reference>
<dbReference type="InterPro" id="IPR050281">
    <property type="entry name" value="Flavin_monoamine_oxidase"/>
</dbReference>
<evidence type="ECO:0000256" key="2">
    <source>
        <dbReference type="SAM" id="MobiDB-lite"/>
    </source>
</evidence>
<proteinExistence type="inferred from homology"/>
<protein>
    <recommendedName>
        <fullName evidence="3">Amine oxidase domain-containing protein</fullName>
    </recommendedName>
</protein>
<dbReference type="InterPro" id="IPR002937">
    <property type="entry name" value="Amino_oxidase"/>
</dbReference>
<keyword evidence="5" id="KW-1185">Reference proteome</keyword>
<dbReference type="SUPFAM" id="SSF51905">
    <property type="entry name" value="FAD/NAD(P)-binding domain"/>
    <property type="match status" value="1"/>
</dbReference>